<sequence>MSDEEWSDWIEHDGQPVPELMGLKARVVAANGRDEVGIIMNSIAPPPGQYSAFVWASLPKRVQGNRILRYRIRKPRALQQLIDLVENLPAPQPEEVAA</sequence>
<comment type="caution">
    <text evidence="1">The sequence shown here is derived from an EMBL/GenBank/DDBJ whole genome shotgun (WGS) entry which is preliminary data.</text>
</comment>
<dbReference type="Proteomes" id="UP000248975">
    <property type="component" value="Unassembled WGS sequence"/>
</dbReference>
<organism evidence="1 2">
    <name type="scientific">Cereibacter sphaeroides</name>
    <name type="common">Rhodobacter sphaeroides</name>
    <dbReference type="NCBI Taxonomy" id="1063"/>
    <lineage>
        <taxon>Bacteria</taxon>
        <taxon>Pseudomonadati</taxon>
        <taxon>Pseudomonadota</taxon>
        <taxon>Alphaproteobacteria</taxon>
        <taxon>Rhodobacterales</taxon>
        <taxon>Paracoccaceae</taxon>
        <taxon>Cereibacter</taxon>
    </lineage>
</organism>
<protein>
    <submittedName>
        <fullName evidence="1">Uncharacterized protein</fullName>
    </submittedName>
</protein>
<dbReference type="EMBL" id="QFQS01000001">
    <property type="protein sequence ID" value="PZQ99919.1"/>
    <property type="molecule type" value="Genomic_DNA"/>
</dbReference>
<evidence type="ECO:0000313" key="2">
    <source>
        <dbReference type="Proteomes" id="UP000248975"/>
    </source>
</evidence>
<dbReference type="AlphaFoldDB" id="A0A2W5SCU9"/>
<gene>
    <name evidence="1" type="ORF">DI533_04615</name>
</gene>
<reference evidence="1 2" key="1">
    <citation type="submission" date="2017-08" db="EMBL/GenBank/DDBJ databases">
        <title>Infants hospitalized years apart are colonized by the same room-sourced microbial strains.</title>
        <authorList>
            <person name="Brooks B."/>
            <person name="Olm M.R."/>
            <person name="Firek B.A."/>
            <person name="Baker R."/>
            <person name="Thomas B.C."/>
            <person name="Morowitz M.J."/>
            <person name="Banfield J.F."/>
        </authorList>
    </citation>
    <scope>NUCLEOTIDE SEQUENCE [LARGE SCALE GENOMIC DNA]</scope>
    <source>
        <strain evidence="1">S2_003_000_R2_11</strain>
    </source>
</reference>
<evidence type="ECO:0000313" key="1">
    <source>
        <dbReference type="EMBL" id="PZQ99919.1"/>
    </source>
</evidence>
<accession>A0A2W5SCU9</accession>
<name>A0A2W5SCU9_CERSP</name>
<proteinExistence type="predicted"/>